<sequence length="257" mass="29650">MPWNPEVYNQFKNIRFKPFFDLADLISEENPMKAIDLGCGTGEQTAILSEKFPKATFIGIDSSSEMLEKSKALENERLQFRQATTEEVLESDENWDLIFSNAALQWSDNHQDLFPKLISKLNTHGQLAIQMPYQPGNILNQILFELADEEPFKTQLNSWNRPSAVLTIDEYAQILFDNGIENLNLFQKVYPIIAEDHETLFNFISGSALIPYLERLDEEQQSVFTAEFKKRIAASFPKLPAIYSFKRILLYGRKIIK</sequence>
<evidence type="ECO:0000259" key="1">
    <source>
        <dbReference type="Pfam" id="PF13847"/>
    </source>
</evidence>
<dbReference type="Gene3D" id="1.10.150.290">
    <property type="entry name" value="S-adenosyl-L-methionine-dependent methyltransferases"/>
    <property type="match status" value="1"/>
</dbReference>
<dbReference type="EMBL" id="FOIU01000001">
    <property type="protein sequence ID" value="SEW03599.1"/>
    <property type="molecule type" value="Genomic_DNA"/>
</dbReference>
<dbReference type="PANTHER" id="PTHR43861">
    <property type="entry name" value="TRANS-ACONITATE 2-METHYLTRANSFERASE-RELATED"/>
    <property type="match status" value="1"/>
</dbReference>
<dbReference type="Proteomes" id="UP000199469">
    <property type="component" value="Unassembled WGS sequence"/>
</dbReference>
<dbReference type="PANTHER" id="PTHR43861:SF1">
    <property type="entry name" value="TRANS-ACONITATE 2-METHYLTRANSFERASE"/>
    <property type="match status" value="1"/>
</dbReference>
<accession>A0A1I0NQI9</accession>
<keyword evidence="2" id="KW-0489">Methyltransferase</keyword>
<proteinExistence type="predicted"/>
<keyword evidence="2" id="KW-0808">Transferase</keyword>
<dbReference type="Gene3D" id="3.40.50.150">
    <property type="entry name" value="Vaccinia Virus protein VP39"/>
    <property type="match status" value="1"/>
</dbReference>
<dbReference type="GO" id="GO:0030798">
    <property type="term" value="F:trans-aconitate 2-methyltransferase activity"/>
    <property type="evidence" value="ECO:0007669"/>
    <property type="project" value="InterPro"/>
</dbReference>
<gene>
    <name evidence="2" type="ORF">SAMN05421841_0733</name>
</gene>
<evidence type="ECO:0000313" key="3">
    <source>
        <dbReference type="Proteomes" id="UP000199469"/>
    </source>
</evidence>
<dbReference type="InterPro" id="IPR025714">
    <property type="entry name" value="Methyltranfer_dom"/>
</dbReference>
<dbReference type="InterPro" id="IPR023149">
    <property type="entry name" value="Trans_acon_MeTrfase_C"/>
</dbReference>
<organism evidence="2 3">
    <name type="scientific">Chryseobacterium wanjuense</name>
    <dbReference type="NCBI Taxonomy" id="356305"/>
    <lineage>
        <taxon>Bacteria</taxon>
        <taxon>Pseudomonadati</taxon>
        <taxon>Bacteroidota</taxon>
        <taxon>Flavobacteriia</taxon>
        <taxon>Flavobacteriales</taxon>
        <taxon>Weeksellaceae</taxon>
        <taxon>Chryseobacterium group</taxon>
        <taxon>Chryseobacterium</taxon>
    </lineage>
</organism>
<protein>
    <submittedName>
        <fullName evidence="2">Trans-aconitate 2-methyltransferase</fullName>
    </submittedName>
</protein>
<dbReference type="AlphaFoldDB" id="A0A1I0NQI9"/>
<dbReference type="STRING" id="356305.SAMN05421841_0733"/>
<feature type="domain" description="Methyltransferase" evidence="1">
    <location>
        <begin position="31"/>
        <end position="142"/>
    </location>
</feature>
<keyword evidence="3" id="KW-1185">Reference proteome</keyword>
<dbReference type="Pfam" id="PF13847">
    <property type="entry name" value="Methyltransf_31"/>
    <property type="match status" value="1"/>
</dbReference>
<dbReference type="GO" id="GO:0032259">
    <property type="term" value="P:methylation"/>
    <property type="evidence" value="ECO:0007669"/>
    <property type="project" value="UniProtKB-KW"/>
</dbReference>
<dbReference type="SUPFAM" id="SSF53335">
    <property type="entry name" value="S-adenosyl-L-methionine-dependent methyltransferases"/>
    <property type="match status" value="1"/>
</dbReference>
<dbReference type="InterPro" id="IPR029063">
    <property type="entry name" value="SAM-dependent_MTases_sf"/>
</dbReference>
<dbReference type="OrthoDB" id="9789123at2"/>
<reference evidence="3" key="1">
    <citation type="submission" date="2016-10" db="EMBL/GenBank/DDBJ databases">
        <authorList>
            <person name="Varghese N."/>
            <person name="Submissions S."/>
        </authorList>
    </citation>
    <scope>NUCLEOTIDE SEQUENCE [LARGE SCALE GENOMIC DNA]</scope>
    <source>
        <strain evidence="3">DSM 17724</strain>
    </source>
</reference>
<dbReference type="CDD" id="cd02440">
    <property type="entry name" value="AdoMet_MTases"/>
    <property type="match status" value="1"/>
</dbReference>
<dbReference type="RefSeq" id="WP_089790682.1">
    <property type="nucleotide sequence ID" value="NZ_FOIU01000001.1"/>
</dbReference>
<name>A0A1I0NQI9_9FLAO</name>
<evidence type="ECO:0000313" key="2">
    <source>
        <dbReference type="EMBL" id="SEW03599.1"/>
    </source>
</evidence>